<dbReference type="GO" id="GO:0008270">
    <property type="term" value="F:zinc ion binding"/>
    <property type="evidence" value="ECO:0007669"/>
    <property type="project" value="UniProtKB-KW"/>
</dbReference>
<gene>
    <name evidence="11" type="ORF">TDIB3V08_LOCUS7831</name>
</gene>
<sequence length="310" mass="34072">MAGFVLKVKTKSGQMVIKGLNSKSTIADLKTTLSSQTNIKEDCLHVLSGFPPKPLNLSPDEASLETCKITSGDTLIVEEKEPTIESVSFSTSLQEEARHHIITDQFASPGILMKKVVPADNSCLFTSLGFVLGGKVDLTCAPFMRQIIAEVVATEIDNYSSAILGKPNAEYCQWILKPDSWGGAIELAVLSSFYGLEIAVVDTLNAIINRFGEDQNFAQRVFLMFDGIHYDPLYLEPLEGGSIQTIFLTSDQRVLNEAYDIAKEAKSSRQFTDVDKFTLRCTVCSVFLTGQIQAQQHAKESGHMNFGEIK</sequence>
<dbReference type="EC" id="3.4.19.12" evidence="9"/>
<dbReference type="GO" id="GO:0016579">
    <property type="term" value="P:protein deubiquitination"/>
    <property type="evidence" value="ECO:0007669"/>
    <property type="project" value="TreeGrafter"/>
</dbReference>
<evidence type="ECO:0000256" key="4">
    <source>
        <dbReference type="ARBA" id="ARBA00022771"/>
    </source>
</evidence>
<keyword evidence="2" id="KW-0645">Protease</keyword>
<organism evidence="11">
    <name type="scientific">Timema douglasi</name>
    <name type="common">Walking stick</name>
    <dbReference type="NCBI Taxonomy" id="61478"/>
    <lineage>
        <taxon>Eukaryota</taxon>
        <taxon>Metazoa</taxon>
        <taxon>Ecdysozoa</taxon>
        <taxon>Arthropoda</taxon>
        <taxon>Hexapoda</taxon>
        <taxon>Insecta</taxon>
        <taxon>Pterygota</taxon>
        <taxon>Neoptera</taxon>
        <taxon>Polyneoptera</taxon>
        <taxon>Phasmatodea</taxon>
        <taxon>Timematodea</taxon>
        <taxon>Timematoidea</taxon>
        <taxon>Timematidae</taxon>
        <taxon>Timema</taxon>
    </lineage>
</organism>
<evidence type="ECO:0000256" key="1">
    <source>
        <dbReference type="ARBA" id="ARBA00000707"/>
    </source>
</evidence>
<dbReference type="GO" id="GO:0030968">
    <property type="term" value="P:endoplasmic reticulum unfolded protein response"/>
    <property type="evidence" value="ECO:0007669"/>
    <property type="project" value="TreeGrafter"/>
</dbReference>
<dbReference type="AlphaFoldDB" id="A0A7R8VN59"/>
<dbReference type="InterPro" id="IPR057766">
    <property type="entry name" value="Znf-C2H2_OTU1-like_C"/>
</dbReference>
<dbReference type="GO" id="GO:0005829">
    <property type="term" value="C:cytosol"/>
    <property type="evidence" value="ECO:0007669"/>
    <property type="project" value="TreeGrafter"/>
</dbReference>
<dbReference type="FunFam" id="3.10.20.90:FF:000096">
    <property type="entry name" value="Ubiquitin thioesterase OTU1"/>
    <property type="match status" value="1"/>
</dbReference>
<dbReference type="PANTHER" id="PTHR13312:SF0">
    <property type="entry name" value="UBIQUITIN THIOESTERASE OTU1"/>
    <property type="match status" value="1"/>
</dbReference>
<dbReference type="InterPro" id="IPR003323">
    <property type="entry name" value="OTU_dom"/>
</dbReference>
<dbReference type="InterPro" id="IPR038765">
    <property type="entry name" value="Papain-like_cys_pep_sf"/>
</dbReference>
<keyword evidence="7 9" id="KW-0788">Thiol protease</keyword>
<dbReference type="GO" id="GO:0004843">
    <property type="term" value="F:cysteine-type deubiquitinase activity"/>
    <property type="evidence" value="ECO:0007669"/>
    <property type="project" value="UniProtKB-UniRule"/>
</dbReference>
<dbReference type="GO" id="GO:0036503">
    <property type="term" value="P:ERAD pathway"/>
    <property type="evidence" value="ECO:0007669"/>
    <property type="project" value="TreeGrafter"/>
</dbReference>
<evidence type="ECO:0000256" key="5">
    <source>
        <dbReference type="ARBA" id="ARBA00022786"/>
    </source>
</evidence>
<dbReference type="SUPFAM" id="SSF54001">
    <property type="entry name" value="Cysteine proteinases"/>
    <property type="match status" value="1"/>
</dbReference>
<evidence type="ECO:0000256" key="7">
    <source>
        <dbReference type="ARBA" id="ARBA00022807"/>
    </source>
</evidence>
<dbReference type="PROSITE" id="PS50802">
    <property type="entry name" value="OTU"/>
    <property type="match status" value="1"/>
</dbReference>
<keyword evidence="8" id="KW-0862">Zinc</keyword>
<evidence type="ECO:0000256" key="6">
    <source>
        <dbReference type="ARBA" id="ARBA00022801"/>
    </source>
</evidence>
<name>A0A7R8VN59_TIMDO</name>
<dbReference type="CDD" id="cd22745">
    <property type="entry name" value="OTU_OTU1"/>
    <property type="match status" value="1"/>
</dbReference>
<evidence type="ECO:0000256" key="8">
    <source>
        <dbReference type="ARBA" id="ARBA00022833"/>
    </source>
</evidence>
<protein>
    <recommendedName>
        <fullName evidence="9">Ubiquitin thioesterase OTU</fullName>
        <ecNumber evidence="9">3.4.19.12</ecNumber>
    </recommendedName>
</protein>
<dbReference type="Pfam" id="PF21403">
    <property type="entry name" value="OTU1_UBXL"/>
    <property type="match status" value="1"/>
</dbReference>
<dbReference type="Pfam" id="PF24560">
    <property type="entry name" value="zf-C2H2_OTU1_C"/>
    <property type="match status" value="1"/>
</dbReference>
<accession>A0A7R8VN59</accession>
<dbReference type="PANTHER" id="PTHR13312">
    <property type="entry name" value="HIV-INDUCED PROTEIN-7-LIKE PROTEASE"/>
    <property type="match status" value="1"/>
</dbReference>
<evidence type="ECO:0000256" key="2">
    <source>
        <dbReference type="ARBA" id="ARBA00022670"/>
    </source>
</evidence>
<keyword evidence="6 9" id="KW-0378">Hydrolase</keyword>
<keyword evidence="9" id="KW-0963">Cytoplasm</keyword>
<dbReference type="EMBL" id="OA568547">
    <property type="protein sequence ID" value="CAD7201636.1"/>
    <property type="molecule type" value="Genomic_DNA"/>
</dbReference>
<evidence type="ECO:0000256" key="9">
    <source>
        <dbReference type="RuleBase" id="RU367104"/>
    </source>
</evidence>
<dbReference type="Gene3D" id="3.10.20.90">
    <property type="entry name" value="Phosphatidylinositol 3-kinase Catalytic Subunit, Chain A, domain 1"/>
    <property type="match status" value="1"/>
</dbReference>
<dbReference type="Pfam" id="PF02338">
    <property type="entry name" value="OTU"/>
    <property type="match status" value="1"/>
</dbReference>
<keyword evidence="5 9" id="KW-0833">Ubl conjugation pathway</keyword>
<comment type="catalytic activity">
    <reaction evidence="1 9">
        <text>Thiol-dependent hydrolysis of ester, thioester, amide, peptide and isopeptide bonds formed by the C-terminal Gly of ubiquitin (a 76-residue protein attached to proteins as an intracellular targeting signal).</text>
        <dbReference type="EC" id="3.4.19.12"/>
    </reaction>
</comment>
<dbReference type="InterPro" id="IPR048857">
    <property type="entry name" value="OTU1_Ubl"/>
</dbReference>
<feature type="domain" description="OTU" evidence="10">
    <location>
        <begin position="112"/>
        <end position="236"/>
    </location>
</feature>
<evidence type="ECO:0000313" key="11">
    <source>
        <dbReference type="EMBL" id="CAD7201636.1"/>
    </source>
</evidence>
<dbReference type="CDD" id="cd17059">
    <property type="entry name" value="Ubl_OTU1"/>
    <property type="match status" value="1"/>
</dbReference>
<dbReference type="GO" id="GO:0005634">
    <property type="term" value="C:nucleus"/>
    <property type="evidence" value="ECO:0007669"/>
    <property type="project" value="TreeGrafter"/>
</dbReference>
<keyword evidence="3" id="KW-0479">Metal-binding</keyword>
<evidence type="ECO:0000256" key="3">
    <source>
        <dbReference type="ARBA" id="ARBA00022723"/>
    </source>
</evidence>
<proteinExistence type="predicted"/>
<keyword evidence="4" id="KW-0863">Zinc-finger</keyword>
<dbReference type="Gene3D" id="3.90.70.80">
    <property type="match status" value="1"/>
</dbReference>
<comment type="function">
    <text evidence="9">Hydrolase that can remove conjugated ubiquitin from proteins and may therefore play an important regulatory role at the level of protein turnover by preventing degradation.</text>
</comment>
<dbReference type="InterPro" id="IPR029071">
    <property type="entry name" value="Ubiquitin-like_domsf"/>
</dbReference>
<reference evidence="11" key="1">
    <citation type="submission" date="2020-11" db="EMBL/GenBank/DDBJ databases">
        <authorList>
            <person name="Tran Van P."/>
        </authorList>
    </citation>
    <scope>NUCLEOTIDE SEQUENCE</scope>
</reference>
<comment type="subcellular location">
    <subcellularLocation>
        <location evidence="9">Cytoplasm</location>
    </subcellularLocation>
</comment>
<dbReference type="SUPFAM" id="SSF54236">
    <property type="entry name" value="Ubiquitin-like"/>
    <property type="match status" value="1"/>
</dbReference>
<evidence type="ECO:0000259" key="10">
    <source>
        <dbReference type="PROSITE" id="PS50802"/>
    </source>
</evidence>